<evidence type="ECO:0000313" key="3">
    <source>
        <dbReference type="Proteomes" id="UP000184476"/>
    </source>
</evidence>
<accession>A0A1M4VPJ9</accession>
<keyword evidence="3" id="KW-1185">Reference proteome</keyword>
<reference evidence="2 3" key="1">
    <citation type="submission" date="2016-11" db="EMBL/GenBank/DDBJ databases">
        <authorList>
            <person name="Jaros S."/>
            <person name="Januszkiewicz K."/>
            <person name="Wedrychowicz H."/>
        </authorList>
    </citation>
    <scope>NUCLEOTIDE SEQUENCE [LARGE SCALE GENOMIC DNA]</scope>
    <source>
        <strain evidence="2 3">DSM 44666</strain>
    </source>
</reference>
<sequence>MSGDKEKMKKKRDLENTGFTCANCGREVLPLLNGSYRNHCPYCFYSLHIDLETPGDRRATCQGLMKPIDWVYQSKKGYQIVFECTRCGKQIRNRAALDDPRQPDDLVKLAQITNR</sequence>
<organism evidence="2 3">
    <name type="scientific">Seinonella peptonophila</name>
    <dbReference type="NCBI Taxonomy" id="112248"/>
    <lineage>
        <taxon>Bacteria</taxon>
        <taxon>Bacillati</taxon>
        <taxon>Bacillota</taxon>
        <taxon>Bacilli</taxon>
        <taxon>Bacillales</taxon>
        <taxon>Thermoactinomycetaceae</taxon>
        <taxon>Seinonella</taxon>
    </lineage>
</organism>
<dbReference type="AlphaFoldDB" id="A0A1M4VPJ9"/>
<feature type="domain" description="RNHCP" evidence="1">
    <location>
        <begin position="17"/>
        <end position="101"/>
    </location>
</feature>
<evidence type="ECO:0000313" key="2">
    <source>
        <dbReference type="EMBL" id="SHE70966.1"/>
    </source>
</evidence>
<protein>
    <submittedName>
        <fullName evidence="2">RNHCP domain-containing protein</fullName>
    </submittedName>
</protein>
<name>A0A1M4VPJ9_9BACL</name>
<gene>
    <name evidence="2" type="ORF">SAMN05444392_102468</name>
</gene>
<evidence type="ECO:0000259" key="1">
    <source>
        <dbReference type="Pfam" id="PF12647"/>
    </source>
</evidence>
<dbReference type="Proteomes" id="UP000184476">
    <property type="component" value="Unassembled WGS sequence"/>
</dbReference>
<dbReference type="EMBL" id="FQVL01000002">
    <property type="protein sequence ID" value="SHE70966.1"/>
    <property type="molecule type" value="Genomic_DNA"/>
</dbReference>
<proteinExistence type="predicted"/>
<dbReference type="STRING" id="112248.SAMN05444392_102468"/>
<dbReference type="Pfam" id="PF12647">
    <property type="entry name" value="RNHCP"/>
    <property type="match status" value="1"/>
</dbReference>
<dbReference type="InterPro" id="IPR024439">
    <property type="entry name" value="RNHCP"/>
</dbReference>